<evidence type="ECO:0000313" key="2">
    <source>
        <dbReference type="EMBL" id="VDP19225.1"/>
    </source>
</evidence>
<dbReference type="AlphaFoldDB" id="A0A183I540"/>
<feature type="region of interest" description="Disordered" evidence="1">
    <location>
        <begin position="21"/>
        <end position="43"/>
    </location>
</feature>
<protein>
    <submittedName>
        <fullName evidence="4">Cmyb_C domain-containing protein</fullName>
    </submittedName>
</protein>
<keyword evidence="3" id="KW-1185">Reference proteome</keyword>
<dbReference type="WBParaSite" id="OFLC_0001486301-mRNA-1">
    <property type="protein sequence ID" value="OFLC_0001486301-mRNA-1"/>
    <property type="gene ID" value="OFLC_0001486301"/>
</dbReference>
<evidence type="ECO:0000313" key="4">
    <source>
        <dbReference type="WBParaSite" id="OFLC_0001486301-mRNA-1"/>
    </source>
</evidence>
<gene>
    <name evidence="2" type="ORF">OFLC_LOCUS14852</name>
</gene>
<evidence type="ECO:0000256" key="1">
    <source>
        <dbReference type="SAM" id="MobiDB-lite"/>
    </source>
</evidence>
<sequence>MENPGYEAFAEHNFWTSNIAQEGNDSCSSQKHSNLESSNNRRRSSFTKHYISTATDDNSVSKRANGQRVKTLANAFMEKENFDYTKRIILKKSSFSSPSQSAFAFSSTSSLSTQCDASSLQSYSAECPADCSFLKRNWFTGPLQHAVPSLHTFKPGRSAKDLITQEEMQKLNPNPKPAVKPKPLTLRRERSDLTSGYVPRIAAYYTKQNNSGTGGDVGVRCALMPPSTCFDENTLLKCLEELKRK</sequence>
<dbReference type="STRING" id="387005.A0A183I540"/>
<dbReference type="EMBL" id="UZAJ01041280">
    <property type="protein sequence ID" value="VDP19225.1"/>
    <property type="molecule type" value="Genomic_DNA"/>
</dbReference>
<name>A0A183I540_9BILA</name>
<accession>A0A183I540</accession>
<reference evidence="2 3" key="2">
    <citation type="submission" date="2018-11" db="EMBL/GenBank/DDBJ databases">
        <authorList>
            <consortium name="Pathogen Informatics"/>
        </authorList>
    </citation>
    <scope>NUCLEOTIDE SEQUENCE [LARGE SCALE GENOMIC DNA]</scope>
</reference>
<feature type="compositionally biased region" description="Polar residues" evidence="1">
    <location>
        <begin position="21"/>
        <end position="32"/>
    </location>
</feature>
<evidence type="ECO:0000313" key="3">
    <source>
        <dbReference type="Proteomes" id="UP000267606"/>
    </source>
</evidence>
<dbReference type="Proteomes" id="UP000267606">
    <property type="component" value="Unassembled WGS sequence"/>
</dbReference>
<reference evidence="4" key="1">
    <citation type="submission" date="2016-06" db="UniProtKB">
        <authorList>
            <consortium name="WormBaseParasite"/>
        </authorList>
    </citation>
    <scope>IDENTIFICATION</scope>
</reference>
<proteinExistence type="predicted"/>
<organism evidence="4">
    <name type="scientific">Onchocerca flexuosa</name>
    <dbReference type="NCBI Taxonomy" id="387005"/>
    <lineage>
        <taxon>Eukaryota</taxon>
        <taxon>Metazoa</taxon>
        <taxon>Ecdysozoa</taxon>
        <taxon>Nematoda</taxon>
        <taxon>Chromadorea</taxon>
        <taxon>Rhabditida</taxon>
        <taxon>Spirurina</taxon>
        <taxon>Spiruromorpha</taxon>
        <taxon>Filarioidea</taxon>
        <taxon>Onchocercidae</taxon>
        <taxon>Onchocerca</taxon>
    </lineage>
</organism>